<feature type="transmembrane region" description="Helical" evidence="1">
    <location>
        <begin position="68"/>
        <end position="89"/>
    </location>
</feature>
<evidence type="ECO:0000313" key="3">
    <source>
        <dbReference type="Proteomes" id="UP000486602"/>
    </source>
</evidence>
<keyword evidence="1" id="KW-1133">Transmembrane helix</keyword>
<feature type="transmembrane region" description="Helical" evidence="1">
    <location>
        <begin position="168"/>
        <end position="185"/>
    </location>
</feature>
<keyword evidence="1" id="KW-0812">Transmembrane</keyword>
<dbReference type="PANTHER" id="PTHR20992">
    <property type="entry name" value="AT15442P-RELATED"/>
    <property type="match status" value="1"/>
</dbReference>
<feature type="transmembrane region" description="Helical" evidence="1">
    <location>
        <begin position="129"/>
        <end position="148"/>
    </location>
</feature>
<dbReference type="AlphaFoldDB" id="A0A7K3WSS4"/>
<keyword evidence="3" id="KW-1185">Reference proteome</keyword>
<name>A0A7K3WSS4_9FLAO</name>
<proteinExistence type="predicted"/>
<evidence type="ECO:0000256" key="1">
    <source>
        <dbReference type="SAM" id="Phobius"/>
    </source>
</evidence>
<dbReference type="InterPro" id="IPR005240">
    <property type="entry name" value="DUF389"/>
</dbReference>
<feature type="transmembrane region" description="Helical" evidence="1">
    <location>
        <begin position="192"/>
        <end position="214"/>
    </location>
</feature>
<protein>
    <submittedName>
        <fullName evidence="2">TIGR00341 family protein</fullName>
    </submittedName>
</protein>
<dbReference type="EMBL" id="JAAGVY010000014">
    <property type="protein sequence ID" value="NEN23705.1"/>
    <property type="molecule type" value="Genomic_DNA"/>
</dbReference>
<organism evidence="2 3">
    <name type="scientific">Cryomorpha ignava</name>
    <dbReference type="NCBI Taxonomy" id="101383"/>
    <lineage>
        <taxon>Bacteria</taxon>
        <taxon>Pseudomonadati</taxon>
        <taxon>Bacteroidota</taxon>
        <taxon>Flavobacteriia</taxon>
        <taxon>Flavobacteriales</taxon>
        <taxon>Cryomorphaceae</taxon>
        <taxon>Cryomorpha</taxon>
    </lineage>
</organism>
<comment type="caution">
    <text evidence="2">The sequence shown here is derived from an EMBL/GenBank/DDBJ whole genome shotgun (WGS) entry which is preliminary data.</text>
</comment>
<keyword evidence="1" id="KW-0472">Membrane</keyword>
<dbReference type="NCBIfam" id="TIGR00341">
    <property type="entry name" value="TIGR00341 family protein"/>
    <property type="match status" value="1"/>
</dbReference>
<sequence>MSEENIEKPDLIDQATLDKDKRVEQSSQNIKRRFKILIQELLIFFRELLALKDETDYEQTRTGIIRDVTFRGPTVYILICSIIIASVGLNLNSPAVIIGAMLIAPLMGPILGVGLAFGTNDSPLLGKALKNFGVMVTISLFTSTLYFLLTPLVEYQPEILARTTPTTLDILVAIFGGIAGVVAGSRKEKSNVIPGVAIATALMPPLCTSGFGLATGNWHFFLGAFYLFMLNSIFICGATIVGVRFLGFPLKKLINKQRERKVRNWMAAIMIIMIFPSFWIFYGVVKESWFKSHADKFVKEVIKMKGARLVDTKFIYADTVPSIELFMIGVEIPDDTIKKWQNQMAGYGLENSHLDVYGIGESNKDPDFEILSGKLKETIQADVVKQFYSFSQEEIQSHEKQIEFLQNELLKLRPRDVKMVNLAKEMKIQFENLERISYADAIESDFGNKIDTIPTILVKWRNGINNNQLKKDEIKIQKIMQLRLELDTVRVIQY</sequence>
<accession>A0A7K3WSS4</accession>
<feature type="transmembrane region" description="Helical" evidence="1">
    <location>
        <begin position="220"/>
        <end position="243"/>
    </location>
</feature>
<feature type="transmembrane region" description="Helical" evidence="1">
    <location>
        <begin position="95"/>
        <end position="117"/>
    </location>
</feature>
<dbReference type="Proteomes" id="UP000486602">
    <property type="component" value="Unassembled WGS sequence"/>
</dbReference>
<reference evidence="2 3" key="1">
    <citation type="submission" date="2020-02" db="EMBL/GenBank/DDBJ databases">
        <title>Out from the shadows clarifying the taxonomy of the family Cryomorphaceae and related taxa by utilizing the GTDB taxonomic framework.</title>
        <authorList>
            <person name="Bowman J.P."/>
        </authorList>
    </citation>
    <scope>NUCLEOTIDE SEQUENCE [LARGE SCALE GENOMIC DNA]</scope>
    <source>
        <strain evidence="2 3">QSSC 1-22</strain>
    </source>
</reference>
<gene>
    <name evidence="2" type="ORF">G3O08_09355</name>
</gene>
<dbReference type="PANTHER" id="PTHR20992:SF9">
    <property type="entry name" value="AT15442P-RELATED"/>
    <property type="match status" value="1"/>
</dbReference>
<dbReference type="Pfam" id="PF04087">
    <property type="entry name" value="DUF389"/>
    <property type="match status" value="1"/>
</dbReference>
<dbReference type="RefSeq" id="WP_163285100.1">
    <property type="nucleotide sequence ID" value="NZ_JAAGVY010000014.1"/>
</dbReference>
<feature type="transmembrane region" description="Helical" evidence="1">
    <location>
        <begin position="264"/>
        <end position="285"/>
    </location>
</feature>
<evidence type="ECO:0000313" key="2">
    <source>
        <dbReference type="EMBL" id="NEN23705.1"/>
    </source>
</evidence>